<accession>A0A843WH41</accession>
<dbReference type="GO" id="GO:0016020">
    <property type="term" value="C:membrane"/>
    <property type="evidence" value="ECO:0007669"/>
    <property type="project" value="UniProtKB-SubCell"/>
</dbReference>
<evidence type="ECO:0000313" key="6">
    <source>
        <dbReference type="EMBL" id="MQM09059.1"/>
    </source>
</evidence>
<dbReference type="PANTHER" id="PTHR31113">
    <property type="entry name" value="UPF0496 PROTEIN 3-RELATED"/>
    <property type="match status" value="1"/>
</dbReference>
<keyword evidence="3" id="KW-0812">Transmembrane</keyword>
<keyword evidence="7" id="KW-1185">Reference proteome</keyword>
<dbReference type="Proteomes" id="UP000652761">
    <property type="component" value="Unassembled WGS sequence"/>
</dbReference>
<reference evidence="6" key="1">
    <citation type="submission" date="2017-07" db="EMBL/GenBank/DDBJ databases">
        <title>Taro Niue Genome Assembly and Annotation.</title>
        <authorList>
            <person name="Atibalentja N."/>
            <person name="Keating K."/>
            <person name="Fields C.J."/>
        </authorList>
    </citation>
    <scope>NUCLEOTIDE SEQUENCE</scope>
    <source>
        <strain evidence="6">Niue_2</strain>
        <tissue evidence="6">Leaf</tissue>
    </source>
</reference>
<evidence type="ECO:0000313" key="7">
    <source>
        <dbReference type="Proteomes" id="UP000652761"/>
    </source>
</evidence>
<comment type="subcellular location">
    <subcellularLocation>
        <location evidence="1">Membrane</location>
    </subcellularLocation>
</comment>
<proteinExistence type="inferred from homology"/>
<keyword evidence="4" id="KW-1133">Transmembrane helix</keyword>
<protein>
    <submittedName>
        <fullName evidence="6">Uncharacterized protein</fullName>
    </submittedName>
</protein>
<evidence type="ECO:0000256" key="2">
    <source>
        <dbReference type="ARBA" id="ARBA00009074"/>
    </source>
</evidence>
<name>A0A843WH41_COLES</name>
<evidence type="ECO:0000256" key="1">
    <source>
        <dbReference type="ARBA" id="ARBA00004370"/>
    </source>
</evidence>
<dbReference type="PANTHER" id="PTHR31113:SF2">
    <property type="entry name" value="OS04G0423200 PROTEIN"/>
    <property type="match status" value="1"/>
</dbReference>
<dbReference type="EMBL" id="NMUH01004281">
    <property type="protein sequence ID" value="MQM09059.1"/>
    <property type="molecule type" value="Genomic_DNA"/>
</dbReference>
<dbReference type="InterPro" id="IPR007749">
    <property type="entry name" value="DUF677"/>
</dbReference>
<sequence length="321" mass="36412">MADSGKHKKFDIEGLYRSAFRTKSYEDILKEFQEDLKPITHHEEQEQAAAAEVVCPLPDPVHLTSDFDEEGMESLLPDAVQAPLHDLLRDYMESATKAYDFCYLLLKSIKRARANACVLRRVVRMHKCDLPCEGTTAEERRRVFTDLVRVAQLDNPLSQPELASSPATEGMYAPVIPQLRSLLRREARRRSGFVGFCIKAMGTAVPACGASRRGQLAGLGARLDEAARGGYVLDREFHTLGRMLARVNDEIEHGRIVVREFLQGRPGRYPWREVMRLLQTEEGWLLEQLQELEQHAYLCLLTINRARKALLQGELSSLVHS</sequence>
<organism evidence="6 7">
    <name type="scientific">Colocasia esculenta</name>
    <name type="common">Wild taro</name>
    <name type="synonym">Arum esculentum</name>
    <dbReference type="NCBI Taxonomy" id="4460"/>
    <lineage>
        <taxon>Eukaryota</taxon>
        <taxon>Viridiplantae</taxon>
        <taxon>Streptophyta</taxon>
        <taxon>Embryophyta</taxon>
        <taxon>Tracheophyta</taxon>
        <taxon>Spermatophyta</taxon>
        <taxon>Magnoliopsida</taxon>
        <taxon>Liliopsida</taxon>
        <taxon>Araceae</taxon>
        <taxon>Aroideae</taxon>
        <taxon>Colocasieae</taxon>
        <taxon>Colocasia</taxon>
    </lineage>
</organism>
<gene>
    <name evidence="6" type="ORF">Taro_041920</name>
</gene>
<evidence type="ECO:0000256" key="5">
    <source>
        <dbReference type="ARBA" id="ARBA00023136"/>
    </source>
</evidence>
<comment type="similarity">
    <text evidence="2">Belongs to the UPF0496 family.</text>
</comment>
<comment type="caution">
    <text evidence="6">The sequence shown here is derived from an EMBL/GenBank/DDBJ whole genome shotgun (WGS) entry which is preliminary data.</text>
</comment>
<dbReference type="AlphaFoldDB" id="A0A843WH41"/>
<dbReference type="OrthoDB" id="776561at2759"/>
<keyword evidence="5" id="KW-0472">Membrane</keyword>
<evidence type="ECO:0000256" key="4">
    <source>
        <dbReference type="ARBA" id="ARBA00022989"/>
    </source>
</evidence>
<evidence type="ECO:0000256" key="3">
    <source>
        <dbReference type="ARBA" id="ARBA00022692"/>
    </source>
</evidence>